<evidence type="ECO:0000256" key="2">
    <source>
        <dbReference type="ARBA" id="ARBA00005236"/>
    </source>
</evidence>
<evidence type="ECO:0000256" key="6">
    <source>
        <dbReference type="ARBA" id="ARBA00023136"/>
    </source>
</evidence>
<name>A0A7I7JKI4_9MYCO</name>
<evidence type="ECO:0000256" key="7">
    <source>
        <dbReference type="SAM" id="Phobius"/>
    </source>
</evidence>
<dbReference type="GO" id="GO:0098797">
    <property type="term" value="C:plasma membrane protein complex"/>
    <property type="evidence" value="ECO:0007669"/>
    <property type="project" value="TreeGrafter"/>
</dbReference>
<feature type="transmembrane region" description="Helical" evidence="7">
    <location>
        <begin position="816"/>
        <end position="835"/>
    </location>
</feature>
<evidence type="ECO:0000256" key="4">
    <source>
        <dbReference type="ARBA" id="ARBA00022692"/>
    </source>
</evidence>
<dbReference type="RefSeq" id="WP_081465463.1">
    <property type="nucleotide sequence ID" value="NZ_AP022562.1"/>
</dbReference>
<keyword evidence="10" id="KW-1185">Reference proteome</keyword>
<evidence type="ECO:0000313" key="10">
    <source>
        <dbReference type="Proteomes" id="UP000466997"/>
    </source>
</evidence>
<feature type="transmembrane region" description="Helical" evidence="7">
    <location>
        <begin position="355"/>
        <end position="373"/>
    </location>
</feature>
<dbReference type="KEGG" id="mnm:MNVM_13340"/>
<comment type="similarity">
    <text evidence="2">Belongs to the ABC-4 integral membrane protein family. LolC/E subfamily.</text>
</comment>
<feature type="transmembrane region" description="Helical" evidence="7">
    <location>
        <begin position="254"/>
        <end position="277"/>
    </location>
</feature>
<dbReference type="InterPro" id="IPR003838">
    <property type="entry name" value="ABC3_permease_C"/>
</dbReference>
<evidence type="ECO:0000259" key="8">
    <source>
        <dbReference type="Pfam" id="PF02687"/>
    </source>
</evidence>
<organism evidence="9 10">
    <name type="scientific">Mycobacterium novum</name>
    <dbReference type="NCBI Taxonomy" id="2492438"/>
    <lineage>
        <taxon>Bacteria</taxon>
        <taxon>Bacillati</taxon>
        <taxon>Actinomycetota</taxon>
        <taxon>Actinomycetes</taxon>
        <taxon>Mycobacteriales</taxon>
        <taxon>Mycobacteriaceae</taxon>
        <taxon>Mycobacterium</taxon>
    </lineage>
</organism>
<feature type="transmembrane region" description="Helical" evidence="7">
    <location>
        <begin position="490"/>
        <end position="513"/>
    </location>
</feature>
<dbReference type="InterPro" id="IPR051447">
    <property type="entry name" value="Lipoprotein-release_system"/>
</dbReference>
<gene>
    <name evidence="9" type="ORF">MNVM_13340</name>
</gene>
<proteinExistence type="inferred from homology"/>
<feature type="transmembrane region" description="Helical" evidence="7">
    <location>
        <begin position="28"/>
        <end position="47"/>
    </location>
</feature>
<dbReference type="Pfam" id="PF02687">
    <property type="entry name" value="FtsX"/>
    <property type="match status" value="2"/>
</dbReference>
<dbReference type="PANTHER" id="PTHR30489">
    <property type="entry name" value="LIPOPROTEIN-RELEASING SYSTEM TRANSMEMBRANE PROTEIN LOLE"/>
    <property type="match status" value="1"/>
</dbReference>
<dbReference type="EMBL" id="AP022562">
    <property type="protein sequence ID" value="BBX12253.1"/>
    <property type="molecule type" value="Genomic_DNA"/>
</dbReference>
<feature type="transmembrane region" description="Helical" evidence="7">
    <location>
        <begin position="435"/>
        <end position="457"/>
    </location>
</feature>
<keyword evidence="6 7" id="KW-0472">Membrane</keyword>
<evidence type="ECO:0000256" key="1">
    <source>
        <dbReference type="ARBA" id="ARBA00004651"/>
    </source>
</evidence>
<feature type="transmembrane region" description="Helical" evidence="7">
    <location>
        <begin position="313"/>
        <end position="334"/>
    </location>
</feature>
<evidence type="ECO:0000256" key="3">
    <source>
        <dbReference type="ARBA" id="ARBA00022475"/>
    </source>
</evidence>
<evidence type="ECO:0000313" key="9">
    <source>
        <dbReference type="EMBL" id="BBX12253.1"/>
    </source>
</evidence>
<reference evidence="9 10" key="1">
    <citation type="journal article" date="2019" name="Emerg. Microbes Infect.">
        <title>Comprehensive subspecies identification of 175 nontuberculous mycobacteria species based on 7547 genomic profiles.</title>
        <authorList>
            <person name="Matsumoto Y."/>
            <person name="Kinjo T."/>
            <person name="Motooka D."/>
            <person name="Nabeya D."/>
            <person name="Jung N."/>
            <person name="Uechi K."/>
            <person name="Horii T."/>
            <person name="Iida T."/>
            <person name="Fujita J."/>
            <person name="Nakamura S."/>
        </authorList>
    </citation>
    <scope>NUCLEOTIDE SEQUENCE [LARGE SCALE GENOMIC DNA]</scope>
    <source>
        <strain evidence="9 10">JCM 6391</strain>
    </source>
</reference>
<feature type="transmembrane region" description="Helical" evidence="7">
    <location>
        <begin position="402"/>
        <end position="423"/>
    </location>
</feature>
<accession>A0A7I7JKI4</accession>
<dbReference type="Proteomes" id="UP000466997">
    <property type="component" value="Chromosome"/>
</dbReference>
<keyword evidence="5 7" id="KW-1133">Transmembrane helix</keyword>
<feature type="transmembrane region" description="Helical" evidence="7">
    <location>
        <begin position="726"/>
        <end position="745"/>
    </location>
</feature>
<dbReference type="PANTHER" id="PTHR30489:SF0">
    <property type="entry name" value="LIPOPROTEIN-RELEASING SYSTEM TRANSMEMBRANE PROTEIN LOLE"/>
    <property type="match status" value="1"/>
</dbReference>
<comment type="subcellular location">
    <subcellularLocation>
        <location evidence="1">Cell membrane</location>
        <topology evidence="1">Multi-pass membrane protein</topology>
    </subcellularLocation>
</comment>
<protein>
    <recommendedName>
        <fullName evidence="8">ABC3 transporter permease C-terminal domain-containing protein</fullName>
    </recommendedName>
</protein>
<sequence length="849" mass="87572">MARGTLAATFGLLRIINFRAVRKHAFRAALAAFSLGGGVAVVVAVMIEVTSVSKAVEDVGYQIAGPAPLRVVGAATRGGISPAVVEDTRSVAGVGAVVPVIRGVTMIRNDGDSGGKGTESYGLGLGVDCSAQWIVDPKVCQAGQQEPPPAISKSLGDSLDASATLVTDAGQLSVGKFQRVADLDEVNNGLVAVLPLSMAKVQFARGDRVDMLYVTLAPDADAGEVQQRLKTTLGPTYSVQPRSEPAKGYNVNDVLLPLLGIFALISIGVGVILITQITRLSVEERRREIAIASALGASPASIMTGFLSEAALLGAAGSAMGVLTGIVISEPIVASASELTERFVGVTVPVVLKPAILVVGVLAGLLLAVGAAIGPALSASNTPIAAELSGRAAQEQTTQRKIWFRALLLLAIGLSGVIAARLATLSGALVAWQAILADVGAVVALIGLLLATAYLSAQAITSVRPRPDKSRGATLTIALNALRSDRSRTAAISGAIAVPVVVAILLSGFLVAIHIGATRVAESQADGRIAITTTQFADYGPVDARFAPQTVNKLNALTGVEKIERMAEIEISLKDGSLAHIQAQDRPTFPFGLLAGQSPEASQKANQVVIGSVLAREKKLHIGDILVFGSGLDAQAMSIGTIVATPEYGGRRIYMPYSIAEQIYGPQPAGLIFATPAAGFTAGQVIESIGATQFDQPVTAVDTDGYASEIATSIGRYLTPLNTLKYGLLGIAFISVLSTLLLVGIRRRREVALIQALGATRVRVFSITTIEAVVAGAAGGLFGAVLSIAISEAVRRAAVVNVGLITPLVFPWSDAVLYAVLATVAAVFAAVIPAWKSTRSTPATELRDE</sequence>
<evidence type="ECO:0000256" key="5">
    <source>
        <dbReference type="ARBA" id="ARBA00022989"/>
    </source>
</evidence>
<dbReference type="GO" id="GO:0044874">
    <property type="term" value="P:lipoprotein localization to outer membrane"/>
    <property type="evidence" value="ECO:0007669"/>
    <property type="project" value="TreeGrafter"/>
</dbReference>
<keyword evidence="4 7" id="KW-0812">Transmembrane</keyword>
<feature type="transmembrane region" description="Helical" evidence="7">
    <location>
        <begin position="765"/>
        <end position="786"/>
    </location>
</feature>
<feature type="domain" description="ABC3 transporter permease C-terminal" evidence="8">
    <location>
        <begin position="261"/>
        <end position="383"/>
    </location>
</feature>
<dbReference type="AlphaFoldDB" id="A0A7I7JKI4"/>
<feature type="domain" description="ABC3 transporter permease C-terminal" evidence="8">
    <location>
        <begin position="728"/>
        <end position="842"/>
    </location>
</feature>
<keyword evidence="3" id="KW-1003">Cell membrane</keyword>